<feature type="compositionally biased region" description="Polar residues" evidence="1">
    <location>
        <begin position="404"/>
        <end position="416"/>
    </location>
</feature>
<dbReference type="EMBL" id="MN739896">
    <property type="protein sequence ID" value="QHT76371.1"/>
    <property type="molecule type" value="Genomic_DNA"/>
</dbReference>
<feature type="region of interest" description="Disordered" evidence="1">
    <location>
        <begin position="311"/>
        <end position="457"/>
    </location>
</feature>
<evidence type="ECO:0000256" key="1">
    <source>
        <dbReference type="SAM" id="MobiDB-lite"/>
    </source>
</evidence>
<evidence type="ECO:0000313" key="2">
    <source>
        <dbReference type="EMBL" id="QHT76371.1"/>
    </source>
</evidence>
<feature type="compositionally biased region" description="Polar residues" evidence="1">
    <location>
        <begin position="365"/>
        <end position="378"/>
    </location>
</feature>
<feature type="compositionally biased region" description="Low complexity" evidence="1">
    <location>
        <begin position="321"/>
        <end position="332"/>
    </location>
</feature>
<dbReference type="AlphaFoldDB" id="A0A6C0H709"/>
<feature type="compositionally biased region" description="Basic and acidic residues" evidence="1">
    <location>
        <begin position="379"/>
        <end position="389"/>
    </location>
</feature>
<reference evidence="2" key="1">
    <citation type="journal article" date="2020" name="Nature">
        <title>Giant virus diversity and host interactions through global metagenomics.</title>
        <authorList>
            <person name="Schulz F."/>
            <person name="Roux S."/>
            <person name="Paez-Espino D."/>
            <person name="Jungbluth S."/>
            <person name="Walsh D.A."/>
            <person name="Denef V.J."/>
            <person name="McMahon K.D."/>
            <person name="Konstantinidis K.T."/>
            <person name="Eloe-Fadrosh E.A."/>
            <person name="Kyrpides N.C."/>
            <person name="Woyke T."/>
        </authorList>
    </citation>
    <scope>NUCLEOTIDE SEQUENCE</scope>
    <source>
        <strain evidence="2">GVMAG-M-3300023179-82</strain>
    </source>
</reference>
<name>A0A6C0H709_9ZZZZ</name>
<feature type="region of interest" description="Disordered" evidence="1">
    <location>
        <begin position="168"/>
        <end position="206"/>
    </location>
</feature>
<sequence>MSEKKSSKLKKIFDIYASSDYHDNDDINLTNYLKKNFDNMTYNDIIVLMISYLFYSQDMDEKIDFYKKIRKYLLETSVEKSTLEKKIKLFIQHNIKIQETIIKLLIKDKDIGKEFGSSYSQNKDLLYSTLTLQLHYILPKSNNNIPKYQLFSKFHKLKNIFKDADSKKSVSQDESSSSENSDSEQSEKNTPRTIEGGADDVSDEKEKDEKLYKPLIKSLNKIIKDINENYPTNDISIYITDYFKKLKETEYLKSNTKLKAAIALDKLNTNTGLTNIINEIKKIIDVNQDLNEDDISQVLEKQHTKTHIYKQENTIPEEETTPATKETPPVEEITPSANYNKDIVSDSDTDQNPSNAIIQDPVVQQLPTQTKIVTQENAQHAEEEKRQADNENDYGDEDFESESDQNPSTANINSKVLQQLPTQTRTTPVENEDSAKLEENNKAQRPDSSGDTEEPPEMTKFKYILSKYKNNILNLMTIIQKDNLTKEEIDLFKSFKISEEDLKIIIELKKFIDTKIYNNILQLLQCISFKNQYVMLDKLLPLKS</sequence>
<proteinExistence type="predicted"/>
<accession>A0A6C0H709</accession>
<protein>
    <submittedName>
        <fullName evidence="2">Uncharacterized protein</fullName>
    </submittedName>
</protein>
<organism evidence="2">
    <name type="scientific">viral metagenome</name>
    <dbReference type="NCBI Taxonomy" id="1070528"/>
    <lineage>
        <taxon>unclassified sequences</taxon>
        <taxon>metagenomes</taxon>
        <taxon>organismal metagenomes</taxon>
    </lineage>
</organism>
<feature type="compositionally biased region" description="Basic and acidic residues" evidence="1">
    <location>
        <begin position="433"/>
        <end position="445"/>
    </location>
</feature>
<feature type="compositionally biased region" description="Acidic residues" evidence="1">
    <location>
        <begin position="390"/>
        <end position="403"/>
    </location>
</feature>
<feature type="compositionally biased region" description="Low complexity" evidence="1">
    <location>
        <begin position="417"/>
        <end position="428"/>
    </location>
</feature>